<dbReference type="EMBL" id="UAWC01000024">
    <property type="protein sequence ID" value="SQB35490.1"/>
    <property type="molecule type" value="Genomic_DNA"/>
</dbReference>
<dbReference type="AlphaFoldDB" id="A0A2X2YAA3"/>
<gene>
    <name evidence="1" type="ORF">NCTC13028_01998</name>
</gene>
<dbReference type="RefSeq" id="WP_111921662.1">
    <property type="nucleotide sequence ID" value="NZ_JABAGF010000001.1"/>
</dbReference>
<name>A0A2X2YAA3_CLOCO</name>
<sequence>MSKDKGFLDFFEEDIKSKKLNTLINNSDLSLEYFINTVIKNDKQIPSLHLKLTNDNADNTEELFNIYSEEMTLINELEKINQKPFLTPKNKEDIELFHKFCAKTELLKVSFLRSFMAVNELIPYDKKTINSVLETLIPSCSYNEETEVFSMELNFVPYLKFNTVKEFAKVKNVVLRLITEGINRMKIKPKYDKNAVLIIFTLYSPYLFDVDNVEFKYIIDAFRYSGFFYDDNCNCVSYMVEGNQTKKHPLIKVKIIKKSDLKLCN</sequence>
<organism evidence="1 2">
    <name type="scientific">Clostridium cochlearium</name>
    <dbReference type="NCBI Taxonomy" id="1494"/>
    <lineage>
        <taxon>Bacteria</taxon>
        <taxon>Bacillati</taxon>
        <taxon>Bacillota</taxon>
        <taxon>Clostridia</taxon>
        <taxon>Eubacteriales</taxon>
        <taxon>Clostridiaceae</taxon>
        <taxon>Clostridium</taxon>
    </lineage>
</organism>
<dbReference type="GO" id="GO:0006310">
    <property type="term" value="P:DNA recombination"/>
    <property type="evidence" value="ECO:0007669"/>
    <property type="project" value="InterPro"/>
</dbReference>
<evidence type="ECO:0000313" key="2">
    <source>
        <dbReference type="Proteomes" id="UP000250223"/>
    </source>
</evidence>
<evidence type="ECO:0000313" key="1">
    <source>
        <dbReference type="EMBL" id="SQB35490.1"/>
    </source>
</evidence>
<accession>A0A2X2YAA3</accession>
<dbReference type="GO" id="GO:0000287">
    <property type="term" value="F:magnesium ion binding"/>
    <property type="evidence" value="ECO:0007669"/>
    <property type="project" value="InterPro"/>
</dbReference>
<proteinExistence type="predicted"/>
<dbReference type="GO" id="GO:0006281">
    <property type="term" value="P:DNA repair"/>
    <property type="evidence" value="ECO:0007669"/>
    <property type="project" value="InterPro"/>
</dbReference>
<protein>
    <submittedName>
        <fullName evidence="1">Uncharacterized protein</fullName>
    </submittedName>
</protein>
<dbReference type="SUPFAM" id="SSF103084">
    <property type="entry name" value="Holliday junction resolvase RusA"/>
    <property type="match status" value="1"/>
</dbReference>
<dbReference type="Proteomes" id="UP000250223">
    <property type="component" value="Unassembled WGS sequence"/>
</dbReference>
<dbReference type="InterPro" id="IPR036614">
    <property type="entry name" value="RusA-like_sf"/>
</dbReference>
<reference evidence="1 2" key="1">
    <citation type="submission" date="2018-06" db="EMBL/GenBank/DDBJ databases">
        <authorList>
            <consortium name="Pathogen Informatics"/>
            <person name="Doyle S."/>
        </authorList>
    </citation>
    <scope>NUCLEOTIDE SEQUENCE [LARGE SCALE GENOMIC DNA]</scope>
    <source>
        <strain evidence="1 2">NCTC13028</strain>
    </source>
</reference>